<evidence type="ECO:0000313" key="1">
    <source>
        <dbReference type="EMBL" id="PCJ23559.1"/>
    </source>
</evidence>
<accession>A0A2A5AWD3</accession>
<evidence type="ECO:0000313" key="2">
    <source>
        <dbReference type="Proteomes" id="UP000218327"/>
    </source>
</evidence>
<proteinExistence type="predicted"/>
<comment type="caution">
    <text evidence="1">The sequence shown here is derived from an EMBL/GenBank/DDBJ whole genome shotgun (WGS) entry which is preliminary data.</text>
</comment>
<organism evidence="1 2">
    <name type="scientific">SAR86 cluster bacterium</name>
    <dbReference type="NCBI Taxonomy" id="2030880"/>
    <lineage>
        <taxon>Bacteria</taxon>
        <taxon>Pseudomonadati</taxon>
        <taxon>Pseudomonadota</taxon>
        <taxon>Gammaproteobacteria</taxon>
        <taxon>SAR86 cluster</taxon>
    </lineage>
</organism>
<sequence>SLAEVNSVSIRSQVDPNAILITEIDIVFVYTKEIGDSFPSSKSAWYSGKQSLIQKAGDDVEIVNVFIPQGFDSENARLPTRKHEAVKVFIIAYHDDPEVAPIDVTEMVDVFIEIDAFGIFISSKQ</sequence>
<reference evidence="2" key="1">
    <citation type="submission" date="2017-08" db="EMBL/GenBank/DDBJ databases">
        <title>A dynamic microbial community with high functional redundancy inhabits the cold, oxic subseafloor aquifer.</title>
        <authorList>
            <person name="Tully B.J."/>
            <person name="Wheat C.G."/>
            <person name="Glazer B.T."/>
            <person name="Huber J.A."/>
        </authorList>
    </citation>
    <scope>NUCLEOTIDE SEQUENCE [LARGE SCALE GENOMIC DNA]</scope>
</reference>
<dbReference type="EMBL" id="NVVJ01000037">
    <property type="protein sequence ID" value="PCJ23559.1"/>
    <property type="molecule type" value="Genomic_DNA"/>
</dbReference>
<feature type="non-terminal residue" evidence="1">
    <location>
        <position position="1"/>
    </location>
</feature>
<protein>
    <submittedName>
        <fullName evidence="1">Uncharacterized protein</fullName>
    </submittedName>
</protein>
<dbReference type="Proteomes" id="UP000218327">
    <property type="component" value="Unassembled WGS sequence"/>
</dbReference>
<dbReference type="AlphaFoldDB" id="A0A2A5AWD3"/>
<name>A0A2A5AWD3_9GAMM</name>
<gene>
    <name evidence="1" type="ORF">COA96_11445</name>
</gene>